<gene>
    <name evidence="1" type="ordered locus">LS215_1704</name>
</gene>
<dbReference type="HOGENOM" id="CLU_171556_0_0_2"/>
<dbReference type="PANTHER" id="PTHR33252:SF2">
    <property type="entry name" value="TRANSPOSASE IS4-LIKE DOMAIN-CONTAINING PROTEIN"/>
    <property type="match status" value="1"/>
</dbReference>
<protein>
    <submittedName>
        <fullName evidence="1">Uncharacterized protein</fullName>
    </submittedName>
</protein>
<organism evidence="1 2">
    <name type="scientific">Saccharolobus islandicus (strain L.S.2.15 / Lassen #1)</name>
    <name type="common">Sulfolobus islandicus</name>
    <dbReference type="NCBI Taxonomy" id="429572"/>
    <lineage>
        <taxon>Archaea</taxon>
        <taxon>Thermoproteota</taxon>
        <taxon>Thermoprotei</taxon>
        <taxon>Sulfolobales</taxon>
        <taxon>Sulfolobaceae</taxon>
        <taxon>Saccharolobus</taxon>
    </lineage>
</organism>
<dbReference type="Proteomes" id="UP000001747">
    <property type="component" value="Chromosome"/>
</dbReference>
<evidence type="ECO:0000313" key="1">
    <source>
        <dbReference type="EMBL" id="ACP35706.1"/>
    </source>
</evidence>
<accession>C3MQP3</accession>
<dbReference type="PANTHER" id="PTHR33252">
    <property type="entry name" value="THIRD ORF IN TRANSPOSON ISC1160"/>
    <property type="match status" value="1"/>
</dbReference>
<proteinExistence type="predicted"/>
<name>C3MQP3_SACI2</name>
<evidence type="ECO:0000313" key="2">
    <source>
        <dbReference type="Proteomes" id="UP000001747"/>
    </source>
</evidence>
<dbReference type="RefSeq" id="WP_012713839.1">
    <property type="nucleotide sequence ID" value="NC_012589.1"/>
</dbReference>
<dbReference type="EMBL" id="CP001399">
    <property type="protein sequence ID" value="ACP35706.1"/>
    <property type="molecule type" value="Genomic_DNA"/>
</dbReference>
<sequence>MTRLEIVESLIGQISALGLEVELVVIDAGSYSVEVINYLSRFNFIIAVPVENVGIHRNFDGEHTLKSNGKKTTFRLMVQPR</sequence>
<dbReference type="GeneID" id="70692168"/>
<dbReference type="KEGG" id="sis:LS215_1704"/>
<dbReference type="AlphaFoldDB" id="C3MQP3"/>
<reference evidence="1 2" key="1">
    <citation type="journal article" date="2009" name="Proc. Natl. Acad. Sci. U.S.A.">
        <title>Biogeography of the Sulfolobus islandicus pan-genome.</title>
        <authorList>
            <person name="Reno M.L."/>
            <person name="Held N.L."/>
            <person name="Fields C.J."/>
            <person name="Burke P.V."/>
            <person name="Whitaker R.J."/>
        </authorList>
    </citation>
    <scope>NUCLEOTIDE SEQUENCE [LARGE SCALE GENOMIC DNA]</scope>
    <source>
        <strain evidence="2">L.S.2.15 / Lassen #1</strain>
    </source>
</reference>